<evidence type="ECO:0000259" key="2">
    <source>
        <dbReference type="Pfam" id="PF13966"/>
    </source>
</evidence>
<sequence>MECVSYAHILVEVHASKKLVDSVEFILPNGVTRKQPVVYEYTPKFCSDCSKFGHLKDSCQGSQPQVAAPTVPVKQSTPIGSKKALPGEWTMKQVTQAVNEEAQGQPKTSQPQQGMTAPMQHMPSKQPKVEPVGLSNSDDESSTATQHLMLTGHGINIATPRDLKQKQKYGGVPALIPHEYWVLECEGLQPAPQTQWKNSLAFHPLGTSLRTSPIVAYHSDFMMPLLQCKLDRVLLNNEWPKAGLHCNAHFNPPGCLFGHSPGIVSILDLPASKSKPFRFFNMKLKALKGPLKAFNNLHFSHISVRAKETDLALQDAQLQLESNPGNSVIRDSLRELRKKAVFLAEAERHFYYQKAKIHFLKRNAAKSSIMAISKSNGSTITSAEDIGREFVAYFTSLLGTEVRTLPVDNDVFEWELKLSTEHEFRDISGLAVNTSKVWSAFGSKSSPFQQPSLRKSTSWNVALLARVLWNIHRKADTLWVQWVNSVYVRGGSIWEWHLRKGDSPFLQRLAEIRNRLITDFGSAQAAIQHMNEWSNCKGLVTSKAYEYFRLKLMRQPWKTTIWNTFIPSKYSFILWLGIQGRLATRDRLAFPQEKASCSLYINTNESAKHLFFECPFSVCVWSDIRQWLGINQRMSTILSAVKWLKKEKIGSSV</sequence>
<gene>
    <name evidence="3" type="ORF">Salat_1844800</name>
</gene>
<comment type="caution">
    <text evidence="3">The sequence shown here is derived from an EMBL/GenBank/DDBJ whole genome shotgun (WGS) entry which is preliminary data.</text>
</comment>
<dbReference type="Proteomes" id="UP001293254">
    <property type="component" value="Unassembled WGS sequence"/>
</dbReference>
<organism evidence="3 4">
    <name type="scientific">Sesamum alatum</name>
    <dbReference type="NCBI Taxonomy" id="300844"/>
    <lineage>
        <taxon>Eukaryota</taxon>
        <taxon>Viridiplantae</taxon>
        <taxon>Streptophyta</taxon>
        <taxon>Embryophyta</taxon>
        <taxon>Tracheophyta</taxon>
        <taxon>Spermatophyta</taxon>
        <taxon>Magnoliopsida</taxon>
        <taxon>eudicotyledons</taxon>
        <taxon>Gunneridae</taxon>
        <taxon>Pentapetalae</taxon>
        <taxon>asterids</taxon>
        <taxon>lamiids</taxon>
        <taxon>Lamiales</taxon>
        <taxon>Pedaliaceae</taxon>
        <taxon>Sesamum</taxon>
    </lineage>
</organism>
<keyword evidence="4" id="KW-1185">Reference proteome</keyword>
<accession>A0AAE1Y3X8</accession>
<evidence type="ECO:0000313" key="4">
    <source>
        <dbReference type="Proteomes" id="UP001293254"/>
    </source>
</evidence>
<evidence type="ECO:0000256" key="1">
    <source>
        <dbReference type="SAM" id="MobiDB-lite"/>
    </source>
</evidence>
<feature type="region of interest" description="Disordered" evidence="1">
    <location>
        <begin position="98"/>
        <end position="142"/>
    </location>
</feature>
<proteinExistence type="predicted"/>
<feature type="compositionally biased region" description="Polar residues" evidence="1">
    <location>
        <begin position="105"/>
        <end position="115"/>
    </location>
</feature>
<dbReference type="PANTHER" id="PTHR33116:SF78">
    <property type="entry name" value="OS12G0587133 PROTEIN"/>
    <property type="match status" value="1"/>
</dbReference>
<feature type="domain" description="Reverse transcriptase zinc-binding" evidence="2">
    <location>
        <begin position="541"/>
        <end position="621"/>
    </location>
</feature>
<name>A0AAE1Y3X8_9LAMI</name>
<dbReference type="InterPro" id="IPR026960">
    <property type="entry name" value="RVT-Znf"/>
</dbReference>
<reference evidence="3" key="2">
    <citation type="journal article" date="2024" name="Plant">
        <title>Genomic evolution and insights into agronomic trait innovations of Sesamum species.</title>
        <authorList>
            <person name="Miao H."/>
            <person name="Wang L."/>
            <person name="Qu L."/>
            <person name="Liu H."/>
            <person name="Sun Y."/>
            <person name="Le M."/>
            <person name="Wang Q."/>
            <person name="Wei S."/>
            <person name="Zheng Y."/>
            <person name="Lin W."/>
            <person name="Duan Y."/>
            <person name="Cao H."/>
            <person name="Xiong S."/>
            <person name="Wang X."/>
            <person name="Wei L."/>
            <person name="Li C."/>
            <person name="Ma Q."/>
            <person name="Ju M."/>
            <person name="Zhao R."/>
            <person name="Li G."/>
            <person name="Mu C."/>
            <person name="Tian Q."/>
            <person name="Mei H."/>
            <person name="Zhang T."/>
            <person name="Gao T."/>
            <person name="Zhang H."/>
        </authorList>
    </citation>
    <scope>NUCLEOTIDE SEQUENCE</scope>
    <source>
        <strain evidence="3">3651</strain>
    </source>
</reference>
<dbReference type="Pfam" id="PF13966">
    <property type="entry name" value="zf-RVT"/>
    <property type="match status" value="1"/>
</dbReference>
<dbReference type="EMBL" id="JACGWO010000007">
    <property type="protein sequence ID" value="KAK4422623.1"/>
    <property type="molecule type" value="Genomic_DNA"/>
</dbReference>
<evidence type="ECO:0000313" key="3">
    <source>
        <dbReference type="EMBL" id="KAK4422623.1"/>
    </source>
</evidence>
<reference evidence="3" key="1">
    <citation type="submission" date="2020-06" db="EMBL/GenBank/DDBJ databases">
        <authorList>
            <person name="Li T."/>
            <person name="Hu X."/>
            <person name="Zhang T."/>
            <person name="Song X."/>
            <person name="Zhang H."/>
            <person name="Dai N."/>
            <person name="Sheng W."/>
            <person name="Hou X."/>
            <person name="Wei L."/>
        </authorList>
    </citation>
    <scope>NUCLEOTIDE SEQUENCE</scope>
    <source>
        <strain evidence="3">3651</strain>
        <tissue evidence="3">Leaf</tissue>
    </source>
</reference>
<protein>
    <recommendedName>
        <fullName evidence="2">Reverse transcriptase zinc-binding domain-containing protein</fullName>
    </recommendedName>
</protein>
<dbReference type="PANTHER" id="PTHR33116">
    <property type="entry name" value="REVERSE TRANSCRIPTASE ZINC-BINDING DOMAIN-CONTAINING PROTEIN-RELATED-RELATED"/>
    <property type="match status" value="1"/>
</dbReference>
<dbReference type="AlphaFoldDB" id="A0AAE1Y3X8"/>